<feature type="chain" id="PRO_5018615021" description="Interleukin-4" evidence="1">
    <location>
        <begin position="28"/>
        <end position="133"/>
    </location>
</feature>
<evidence type="ECO:0000256" key="1">
    <source>
        <dbReference type="SAM" id="SignalP"/>
    </source>
</evidence>
<reference evidence="2 3" key="2">
    <citation type="submission" date="2019-01" db="EMBL/GenBank/DDBJ databases">
        <title>A chromosome length genome reference of the Java medaka (oryzias javanicus).</title>
        <authorList>
            <person name="Herpin A."/>
            <person name="Takehana Y."/>
            <person name="Naruse K."/>
            <person name="Ansai S."/>
            <person name="Kawaguchi M."/>
        </authorList>
    </citation>
    <scope>NUCLEOTIDE SEQUENCE [LARGE SCALE GENOMIC DNA]</scope>
    <source>
        <strain evidence="2">RS831</strain>
        <tissue evidence="2">Whole body</tissue>
    </source>
</reference>
<evidence type="ECO:0000313" key="3">
    <source>
        <dbReference type="Proteomes" id="UP000283210"/>
    </source>
</evidence>
<keyword evidence="3" id="KW-1185">Reference proteome</keyword>
<accession>A0A3S2MPW7</accession>
<proteinExistence type="predicted"/>
<evidence type="ECO:0000313" key="2">
    <source>
        <dbReference type="EMBL" id="RVE64064.1"/>
    </source>
</evidence>
<evidence type="ECO:0008006" key="4">
    <source>
        <dbReference type="Google" id="ProtNLM"/>
    </source>
</evidence>
<dbReference type="EMBL" id="CM012450">
    <property type="protein sequence ID" value="RVE64064.1"/>
    <property type="molecule type" value="Genomic_DNA"/>
</dbReference>
<reference evidence="2 3" key="1">
    <citation type="submission" date="2018-11" db="EMBL/GenBank/DDBJ databases">
        <authorList>
            <person name="Lopez-Roques C."/>
            <person name="Donnadieu C."/>
            <person name="Bouchez O."/>
            <person name="Klopp C."/>
            <person name="Cabau C."/>
            <person name="Zahm M."/>
        </authorList>
    </citation>
    <scope>NUCLEOTIDE SEQUENCE [LARGE SCALE GENOMIC DNA]</scope>
    <source>
        <strain evidence="2">RS831</strain>
        <tissue evidence="2">Whole body</tissue>
    </source>
</reference>
<organism evidence="2 3">
    <name type="scientific">Oryzias javanicus</name>
    <name type="common">Javanese ricefish</name>
    <name type="synonym">Aplocheilus javanicus</name>
    <dbReference type="NCBI Taxonomy" id="123683"/>
    <lineage>
        <taxon>Eukaryota</taxon>
        <taxon>Metazoa</taxon>
        <taxon>Chordata</taxon>
        <taxon>Craniata</taxon>
        <taxon>Vertebrata</taxon>
        <taxon>Euteleostomi</taxon>
        <taxon>Actinopterygii</taxon>
        <taxon>Neopterygii</taxon>
        <taxon>Teleostei</taxon>
        <taxon>Neoteleostei</taxon>
        <taxon>Acanthomorphata</taxon>
        <taxon>Ovalentaria</taxon>
        <taxon>Atherinomorphae</taxon>
        <taxon>Beloniformes</taxon>
        <taxon>Adrianichthyidae</taxon>
        <taxon>Oryziinae</taxon>
        <taxon>Oryzias</taxon>
    </lineage>
</organism>
<dbReference type="OrthoDB" id="8938452at2759"/>
<keyword evidence="1" id="KW-0732">Signal</keyword>
<dbReference type="Proteomes" id="UP000283210">
    <property type="component" value="Chromosome 14"/>
</dbReference>
<sequence>MEIVSLLLVSGVVQLFSLGACAPHKNALHPNLKDIITDIEKYNNSINNEYFVEDVQDLADGGCPDAFFCKVYHILKNHTHFSSEHKIVKNLEMFINSQNCEEKPKANENPVKKPITELLQFLKKCSQHRNTHG</sequence>
<dbReference type="AlphaFoldDB" id="A0A3S2MPW7"/>
<feature type="signal peptide" evidence="1">
    <location>
        <begin position="1"/>
        <end position="27"/>
    </location>
</feature>
<name>A0A3S2MPW7_ORYJA</name>
<gene>
    <name evidence="2" type="ORF">OJAV_G00142710</name>
</gene>
<protein>
    <recommendedName>
        <fullName evidence="4">Interleukin-4</fullName>
    </recommendedName>
</protein>